<dbReference type="Proteomes" id="UP000633365">
    <property type="component" value="Unassembled WGS sequence"/>
</dbReference>
<dbReference type="InterPro" id="IPR027417">
    <property type="entry name" value="P-loop_NTPase"/>
</dbReference>
<reference evidence="1" key="1">
    <citation type="submission" date="2021-01" db="EMBL/GenBank/DDBJ databases">
        <title>Genome public.</title>
        <authorList>
            <person name="Liu C."/>
            <person name="Sun Q."/>
        </authorList>
    </citation>
    <scope>NUCLEOTIDE SEQUENCE</scope>
    <source>
        <strain evidence="1">M6</strain>
    </source>
</reference>
<name>A0A934WQF5_9FIRM</name>
<evidence type="ECO:0000313" key="1">
    <source>
        <dbReference type="EMBL" id="MBK6087713.1"/>
    </source>
</evidence>
<comment type="caution">
    <text evidence="1">The sequence shown here is derived from an EMBL/GenBank/DDBJ whole genome shotgun (WGS) entry which is preliminary data.</text>
</comment>
<accession>A0A934WQF5</accession>
<dbReference type="AlphaFoldDB" id="A0A934WQF5"/>
<evidence type="ECO:0000313" key="2">
    <source>
        <dbReference type="Proteomes" id="UP000633365"/>
    </source>
</evidence>
<proteinExistence type="predicted"/>
<sequence length="396" mass="44751">MNWDAFKNHDGTYYVHREYNKPMPDAELGQEAEQKRKKFKKLRTVSGDELMKKTVKPARFVVNGLLPRGLNIVAGKRKEGKSWLMLDLCFSVAEGEKFLDHDTEQGTVLYLDLEDPESRLIQRARGIRDIIPSKFHEATKAGRLGGGLTEQIEDFVKEHPDTNLVVIDTLQKIRKPKGDTYAGDYAVISALKNLADRLDIAIVCIHHTRKMKAKDTFDSVLGSTGLTAAADGIYVLERKADGKPFGRLSFISRDLPDGDLPVRFDHDTCRWYPITSSDMERELLLADEAMSALVSFMKQELIYEGTATELCERLGLNIGANNLSSKLSKYKNSLQKLGVDYTKEKRNNHKVFTLNYNRKEPEYDGTMKSAYTPEVMKKPGEKPFVGISENGLHRTA</sequence>
<dbReference type="SUPFAM" id="SSF52540">
    <property type="entry name" value="P-loop containing nucleoside triphosphate hydrolases"/>
    <property type="match status" value="1"/>
</dbReference>
<gene>
    <name evidence="1" type="ORF">JKK62_03435</name>
</gene>
<keyword evidence="2" id="KW-1185">Reference proteome</keyword>
<dbReference type="RefSeq" id="WP_201427010.1">
    <property type="nucleotide sequence ID" value="NZ_JAEQMG010000040.1"/>
</dbReference>
<dbReference type="Pfam" id="PF13481">
    <property type="entry name" value="AAA_25"/>
    <property type="match status" value="1"/>
</dbReference>
<dbReference type="EMBL" id="JAEQMG010000040">
    <property type="protein sequence ID" value="MBK6087713.1"/>
    <property type="molecule type" value="Genomic_DNA"/>
</dbReference>
<organism evidence="1 2">
    <name type="scientific">Ruminococcus difficilis</name>
    <dbReference type="NCBI Taxonomy" id="2763069"/>
    <lineage>
        <taxon>Bacteria</taxon>
        <taxon>Bacillati</taxon>
        <taxon>Bacillota</taxon>
        <taxon>Clostridia</taxon>
        <taxon>Eubacteriales</taxon>
        <taxon>Oscillospiraceae</taxon>
        <taxon>Ruminococcus</taxon>
    </lineage>
</organism>
<dbReference type="Gene3D" id="3.40.50.300">
    <property type="entry name" value="P-loop containing nucleotide triphosphate hydrolases"/>
    <property type="match status" value="1"/>
</dbReference>
<protein>
    <submittedName>
        <fullName evidence="1">AAA family ATPase</fullName>
    </submittedName>
</protein>